<dbReference type="SMART" id="SM00091">
    <property type="entry name" value="PAS"/>
    <property type="match status" value="1"/>
</dbReference>
<evidence type="ECO:0000259" key="8">
    <source>
        <dbReference type="PROSITE" id="PS50109"/>
    </source>
</evidence>
<evidence type="ECO:0000259" key="11">
    <source>
        <dbReference type="PROSITE" id="PS50113"/>
    </source>
</evidence>
<dbReference type="Pfam" id="PF00989">
    <property type="entry name" value="PAS"/>
    <property type="match status" value="1"/>
</dbReference>
<evidence type="ECO:0000256" key="6">
    <source>
        <dbReference type="ARBA" id="ARBA00023012"/>
    </source>
</evidence>
<dbReference type="PANTHER" id="PTHR43047">
    <property type="entry name" value="TWO-COMPONENT HISTIDINE PROTEIN KINASE"/>
    <property type="match status" value="1"/>
</dbReference>
<name>A0A2P2EC40_9PROT</name>
<dbReference type="Pfam" id="PF02518">
    <property type="entry name" value="HATPase_c"/>
    <property type="match status" value="1"/>
</dbReference>
<dbReference type="Gene3D" id="3.40.50.2300">
    <property type="match status" value="1"/>
</dbReference>
<dbReference type="FunFam" id="3.30.565.10:FF:000010">
    <property type="entry name" value="Sensor histidine kinase RcsC"/>
    <property type="match status" value="1"/>
</dbReference>
<keyword evidence="5 12" id="KW-0418">Kinase</keyword>
<evidence type="ECO:0000313" key="13">
    <source>
        <dbReference type="Proteomes" id="UP000245086"/>
    </source>
</evidence>
<dbReference type="PROSITE" id="PS50109">
    <property type="entry name" value="HIS_KIN"/>
    <property type="match status" value="1"/>
</dbReference>
<dbReference type="InterPro" id="IPR029016">
    <property type="entry name" value="GAF-like_dom_sf"/>
</dbReference>
<evidence type="ECO:0000256" key="7">
    <source>
        <dbReference type="PROSITE-ProRule" id="PRU00169"/>
    </source>
</evidence>
<evidence type="ECO:0000256" key="4">
    <source>
        <dbReference type="ARBA" id="ARBA00022679"/>
    </source>
</evidence>
<dbReference type="SUPFAM" id="SSF47384">
    <property type="entry name" value="Homodimeric domain of signal transducing histidine kinase"/>
    <property type="match status" value="1"/>
</dbReference>
<feature type="domain" description="Histidine kinase" evidence="8">
    <location>
        <begin position="330"/>
        <end position="548"/>
    </location>
</feature>
<dbReference type="PROSITE" id="PS50112">
    <property type="entry name" value="PAS"/>
    <property type="match status" value="1"/>
</dbReference>
<dbReference type="InterPro" id="IPR001789">
    <property type="entry name" value="Sig_transdc_resp-reg_receiver"/>
</dbReference>
<dbReference type="Gene3D" id="1.10.287.130">
    <property type="match status" value="1"/>
</dbReference>
<dbReference type="InterPro" id="IPR011006">
    <property type="entry name" value="CheY-like_superfamily"/>
</dbReference>
<dbReference type="InterPro" id="IPR003594">
    <property type="entry name" value="HATPase_dom"/>
</dbReference>
<dbReference type="InterPro" id="IPR036890">
    <property type="entry name" value="HATPase_C_sf"/>
</dbReference>
<accession>A0A2P2EC40</accession>
<dbReference type="InterPro" id="IPR035965">
    <property type="entry name" value="PAS-like_dom_sf"/>
</dbReference>
<dbReference type="NCBIfam" id="TIGR00229">
    <property type="entry name" value="sensory_box"/>
    <property type="match status" value="1"/>
</dbReference>
<organism evidence="12 13">
    <name type="scientific">Candidatus Phycosocius bacilliformis</name>
    <dbReference type="NCBI Taxonomy" id="1445552"/>
    <lineage>
        <taxon>Bacteria</taxon>
        <taxon>Pseudomonadati</taxon>
        <taxon>Pseudomonadota</taxon>
        <taxon>Alphaproteobacteria</taxon>
        <taxon>Caulobacterales</taxon>
        <taxon>Caulobacterales incertae sedis</taxon>
        <taxon>Candidatus Phycosocius</taxon>
    </lineage>
</organism>
<dbReference type="InterPro" id="IPR013767">
    <property type="entry name" value="PAS_fold"/>
</dbReference>
<feature type="domain" description="PAS" evidence="10">
    <location>
        <begin position="179"/>
        <end position="222"/>
    </location>
</feature>
<evidence type="ECO:0000256" key="3">
    <source>
        <dbReference type="ARBA" id="ARBA00022553"/>
    </source>
</evidence>
<dbReference type="InterPro" id="IPR036097">
    <property type="entry name" value="HisK_dim/P_sf"/>
</dbReference>
<dbReference type="Proteomes" id="UP000245086">
    <property type="component" value="Unassembled WGS sequence"/>
</dbReference>
<dbReference type="SMART" id="SM00387">
    <property type="entry name" value="HATPase_c"/>
    <property type="match status" value="1"/>
</dbReference>
<dbReference type="AlphaFoldDB" id="A0A2P2EC40"/>
<comment type="catalytic activity">
    <reaction evidence="1">
        <text>ATP + protein L-histidine = ADP + protein N-phospho-L-histidine.</text>
        <dbReference type="EC" id="2.7.13.3"/>
    </reaction>
</comment>
<dbReference type="PRINTS" id="PR00344">
    <property type="entry name" value="BCTRLSENSOR"/>
</dbReference>
<dbReference type="CDD" id="cd00082">
    <property type="entry name" value="HisKA"/>
    <property type="match status" value="1"/>
</dbReference>
<dbReference type="SMART" id="SM00388">
    <property type="entry name" value="HisKA"/>
    <property type="match status" value="1"/>
</dbReference>
<evidence type="ECO:0000256" key="2">
    <source>
        <dbReference type="ARBA" id="ARBA00012438"/>
    </source>
</evidence>
<dbReference type="InterPro" id="IPR001610">
    <property type="entry name" value="PAC"/>
</dbReference>
<dbReference type="EC" id="2.7.13.3" evidence="2"/>
<dbReference type="SUPFAM" id="SSF55781">
    <property type="entry name" value="GAF domain-like"/>
    <property type="match status" value="1"/>
</dbReference>
<protein>
    <recommendedName>
        <fullName evidence="2">histidine kinase</fullName>
        <ecNumber evidence="2">2.7.13.3</ecNumber>
    </recommendedName>
</protein>
<reference evidence="12 13" key="1">
    <citation type="journal article" date="2018" name="Genome Announc.">
        <title>Draft Genome Sequence of "Candidatus Phycosocius bacilliformis," an Alphaproteobacterial Ectosymbiont of the Hydrocarbon-Producing Green Alga Botryococcus braunii.</title>
        <authorList>
            <person name="Tanabe Y."/>
            <person name="Yamaguchi H."/>
            <person name="Watanabe M.M."/>
        </authorList>
    </citation>
    <scope>NUCLEOTIDE SEQUENCE [LARGE SCALE GENOMIC DNA]</scope>
    <source>
        <strain evidence="12 13">BOTRYCO-2</strain>
    </source>
</reference>
<keyword evidence="4 12" id="KW-0808">Transferase</keyword>
<dbReference type="InterPro" id="IPR003661">
    <property type="entry name" value="HisK_dim/P_dom"/>
</dbReference>
<keyword evidence="3 7" id="KW-0597">Phosphoprotein</keyword>
<dbReference type="GO" id="GO:0006355">
    <property type="term" value="P:regulation of DNA-templated transcription"/>
    <property type="evidence" value="ECO:0007669"/>
    <property type="project" value="InterPro"/>
</dbReference>
<dbReference type="Pfam" id="PF00512">
    <property type="entry name" value="HisKA"/>
    <property type="match status" value="1"/>
</dbReference>
<dbReference type="SMART" id="SM00065">
    <property type="entry name" value="GAF"/>
    <property type="match status" value="1"/>
</dbReference>
<dbReference type="Gene3D" id="3.30.450.40">
    <property type="match status" value="1"/>
</dbReference>
<dbReference type="SUPFAM" id="SSF55874">
    <property type="entry name" value="ATPase domain of HSP90 chaperone/DNA topoisomerase II/histidine kinase"/>
    <property type="match status" value="1"/>
</dbReference>
<sequence length="705" mass="76571">MSAPVPHNEALRLAELHDLAILDTLPDPSLDGIVGLAASILNVPIALISLVDAERQWFKAKIGLDACETDRESAFCAHAILDDSPLLVENALEDPRFANNPLVLGDLGIRAYFGFPLIVSAGLRLGTLCAIDQVPRTITPAQIEQMQALAKIVVRQMENTRSTRDALALAEANEVLNREADHARVILETMSEGVLIKNRQGQIVEANPSACRILGLSRETLLQTTLNDPVWRRLREDGTAFLPHEIPAAEVMRTGVPVSNVVVGLPQNDGSCRWLHLSASPLFEPFDNRPAYVVSTFSDITHLKAQQEHLKELSVKANEANDAKTQFLANMSHELRTPLNGVVGVASALANTALDARQKRMVELIRSSGKDLERQLSDILDLTKVEVGELQLESVNLDIGQLVQEVSGLMSEACAQKQLDLRFHNALPPQRTFVGDPGRIRQIVTNLVSNAVKFTAQGYVQINVLPATAGAGVVIEVKDTGIGFDETQASRLFERFSQADNSITRRFGGTGLGLAISKSLAELMGGTITAQSTPKTGSTFTLSLPLASASLIQTDPHCDDLAEICQGIPRDLRILLVEDQVLNQQVFGFMMEPFGAEFFTALHGVEGIEAFETAKFDVIFMDMQMPVKDGLATTREIRALETARKAIRTPIIMLTANAGENHRREALAAGADMHLVKPVSQAAIGDALRAALAIAPRDAHKRTSR</sequence>
<comment type="caution">
    <text evidence="12">The sequence shown here is derived from an EMBL/GenBank/DDBJ whole genome shotgun (WGS) entry which is preliminary data.</text>
</comment>
<dbReference type="SUPFAM" id="SSF55785">
    <property type="entry name" value="PYP-like sensor domain (PAS domain)"/>
    <property type="match status" value="1"/>
</dbReference>
<dbReference type="InterPro" id="IPR005467">
    <property type="entry name" value="His_kinase_dom"/>
</dbReference>
<feature type="domain" description="Response regulatory" evidence="9">
    <location>
        <begin position="573"/>
        <end position="692"/>
    </location>
</feature>
<dbReference type="EMBL" id="BFBR01000007">
    <property type="protein sequence ID" value="GBF58601.1"/>
    <property type="molecule type" value="Genomic_DNA"/>
</dbReference>
<keyword evidence="6" id="KW-0902">Two-component regulatory system</keyword>
<evidence type="ECO:0000256" key="5">
    <source>
        <dbReference type="ARBA" id="ARBA00022777"/>
    </source>
</evidence>
<dbReference type="Gene3D" id="3.30.450.20">
    <property type="entry name" value="PAS domain"/>
    <property type="match status" value="1"/>
</dbReference>
<evidence type="ECO:0000313" key="12">
    <source>
        <dbReference type="EMBL" id="GBF58601.1"/>
    </source>
</evidence>
<evidence type="ECO:0000259" key="10">
    <source>
        <dbReference type="PROSITE" id="PS50112"/>
    </source>
</evidence>
<dbReference type="SMART" id="SM00086">
    <property type="entry name" value="PAC"/>
    <property type="match status" value="1"/>
</dbReference>
<dbReference type="InterPro" id="IPR004358">
    <property type="entry name" value="Sig_transdc_His_kin-like_C"/>
</dbReference>
<dbReference type="PROSITE" id="PS50113">
    <property type="entry name" value="PAC"/>
    <property type="match status" value="1"/>
</dbReference>
<keyword evidence="13" id="KW-1185">Reference proteome</keyword>
<dbReference type="OrthoDB" id="9801651at2"/>
<evidence type="ECO:0000259" key="9">
    <source>
        <dbReference type="PROSITE" id="PS50110"/>
    </source>
</evidence>
<proteinExistence type="predicted"/>
<dbReference type="GO" id="GO:0000155">
    <property type="term" value="F:phosphorelay sensor kinase activity"/>
    <property type="evidence" value="ECO:0007669"/>
    <property type="project" value="InterPro"/>
</dbReference>
<feature type="modified residue" description="4-aspartylphosphate" evidence="7">
    <location>
        <position position="622"/>
    </location>
</feature>
<feature type="domain" description="PAC" evidence="11">
    <location>
        <begin position="259"/>
        <end position="312"/>
    </location>
</feature>
<dbReference type="Pfam" id="PF00072">
    <property type="entry name" value="Response_reg"/>
    <property type="match status" value="1"/>
</dbReference>
<dbReference type="SUPFAM" id="SSF52172">
    <property type="entry name" value="CheY-like"/>
    <property type="match status" value="1"/>
</dbReference>
<dbReference type="PROSITE" id="PS50110">
    <property type="entry name" value="RESPONSE_REGULATORY"/>
    <property type="match status" value="1"/>
</dbReference>
<gene>
    <name evidence="12" type="primary">luxQ_8</name>
    <name evidence="12" type="ORF">PbB2_02288</name>
</gene>
<dbReference type="SMART" id="SM00448">
    <property type="entry name" value="REC"/>
    <property type="match status" value="1"/>
</dbReference>
<dbReference type="RefSeq" id="WP_108985467.1">
    <property type="nucleotide sequence ID" value="NZ_BFBR01000007.1"/>
</dbReference>
<dbReference type="InterPro" id="IPR003018">
    <property type="entry name" value="GAF"/>
</dbReference>
<dbReference type="CDD" id="cd16922">
    <property type="entry name" value="HATPase_EvgS-ArcB-TorS-like"/>
    <property type="match status" value="1"/>
</dbReference>
<dbReference type="Gene3D" id="3.30.565.10">
    <property type="entry name" value="Histidine kinase-like ATPase, C-terminal domain"/>
    <property type="match status" value="1"/>
</dbReference>
<dbReference type="InterPro" id="IPR000700">
    <property type="entry name" value="PAS-assoc_C"/>
</dbReference>
<dbReference type="InterPro" id="IPR000014">
    <property type="entry name" value="PAS"/>
</dbReference>
<evidence type="ECO:0000256" key="1">
    <source>
        <dbReference type="ARBA" id="ARBA00000085"/>
    </source>
</evidence>
<dbReference type="CDD" id="cd17546">
    <property type="entry name" value="REC_hyHK_CKI1_RcsC-like"/>
    <property type="match status" value="1"/>
</dbReference>
<dbReference type="CDD" id="cd00130">
    <property type="entry name" value="PAS"/>
    <property type="match status" value="1"/>
</dbReference>
<dbReference type="Pfam" id="PF01590">
    <property type="entry name" value="GAF"/>
    <property type="match status" value="1"/>
</dbReference>